<proteinExistence type="predicted"/>
<feature type="domain" description="DIX" evidence="3">
    <location>
        <begin position="16"/>
        <end position="91"/>
    </location>
</feature>
<dbReference type="PANTHER" id="PTHR42509:SF1">
    <property type="entry name" value="DIX DOMAIN-CONTAINING PROTEIN"/>
    <property type="match status" value="1"/>
</dbReference>
<evidence type="ECO:0000313" key="4">
    <source>
        <dbReference type="EMBL" id="CAD9506750.1"/>
    </source>
</evidence>
<feature type="compositionally biased region" description="Acidic residues" evidence="2">
    <location>
        <begin position="98"/>
        <end position="109"/>
    </location>
</feature>
<feature type="compositionally biased region" description="Polar residues" evidence="2">
    <location>
        <begin position="247"/>
        <end position="268"/>
    </location>
</feature>
<dbReference type="GO" id="GO:0016055">
    <property type="term" value="P:Wnt signaling pathway"/>
    <property type="evidence" value="ECO:0007669"/>
    <property type="project" value="UniProtKB-KW"/>
</dbReference>
<organism evidence="4">
    <name type="scientific">Helicotheca tamesis</name>
    <dbReference type="NCBI Taxonomy" id="374047"/>
    <lineage>
        <taxon>Eukaryota</taxon>
        <taxon>Sar</taxon>
        <taxon>Stramenopiles</taxon>
        <taxon>Ochrophyta</taxon>
        <taxon>Bacillariophyta</taxon>
        <taxon>Mediophyceae</taxon>
        <taxon>Lithodesmiophycidae</taxon>
        <taxon>Lithodesmiales</taxon>
        <taxon>Lithodesmiaceae</taxon>
        <taxon>Helicotheca</taxon>
    </lineage>
</organism>
<evidence type="ECO:0000256" key="1">
    <source>
        <dbReference type="ARBA" id="ARBA00022687"/>
    </source>
</evidence>
<name>A0A7S2I1Q8_9STRA</name>
<reference evidence="4" key="1">
    <citation type="submission" date="2021-01" db="EMBL/GenBank/DDBJ databases">
        <authorList>
            <person name="Corre E."/>
            <person name="Pelletier E."/>
            <person name="Niang G."/>
            <person name="Scheremetjew M."/>
            <person name="Finn R."/>
            <person name="Kale V."/>
            <person name="Holt S."/>
            <person name="Cochrane G."/>
            <person name="Meng A."/>
            <person name="Brown T."/>
            <person name="Cohen L."/>
        </authorList>
    </citation>
    <scope>NUCLEOTIDE SEQUENCE</scope>
    <source>
        <strain evidence="4">CCMP826</strain>
    </source>
</reference>
<dbReference type="Pfam" id="PF00778">
    <property type="entry name" value="DIX"/>
    <property type="match status" value="1"/>
</dbReference>
<accession>A0A7S2I1Q8</accession>
<dbReference type="AlphaFoldDB" id="A0A7S2I1Q8"/>
<keyword evidence="1" id="KW-0879">Wnt signaling pathway</keyword>
<evidence type="ECO:0000256" key="2">
    <source>
        <dbReference type="SAM" id="MobiDB-lite"/>
    </source>
</evidence>
<dbReference type="SUPFAM" id="SSF54236">
    <property type="entry name" value="Ubiquitin-like"/>
    <property type="match status" value="1"/>
</dbReference>
<dbReference type="InterPro" id="IPR001158">
    <property type="entry name" value="DIX"/>
</dbReference>
<feature type="region of interest" description="Disordered" evidence="2">
    <location>
        <begin position="198"/>
        <end position="299"/>
    </location>
</feature>
<protein>
    <recommendedName>
        <fullName evidence="3">DIX domain-containing protein</fullName>
    </recommendedName>
</protein>
<sequence length="299" mass="31408">MTTIRYFLPEDGDVEQHPNVFLAPKPSRPGAAPLLGQVKEAFPLPGKYHFRFKAPLFPGADREKGGMAVWMDCVDDSQHVSTFRGAIIAKVTRVGMDDEGYDDDDEEEFDGRVPTDNSTHSDPGVNGDPHLSIFDEPAAPSTNPPSNSSSVENLLHVDAPTPSPAAPAASGLLDLDAPVTASQPETPSTSHHADFMGMSATATHPTPTPPAPTPTPAPAVQPNIPQTSPMGGSVPMGASNPMMGGNTFKQSSPMSGGPRTSQQRSQGSAGRGPGGNKNNAFEAFSKKQDKGQFGSLRWG</sequence>
<feature type="region of interest" description="Disordered" evidence="2">
    <location>
        <begin position="98"/>
        <end position="170"/>
    </location>
</feature>
<gene>
    <name evidence="4" type="ORF">HTAM1171_LOCUS9095</name>
</gene>
<dbReference type="InterPro" id="IPR029071">
    <property type="entry name" value="Ubiquitin-like_domsf"/>
</dbReference>
<feature type="compositionally biased region" description="Low complexity" evidence="2">
    <location>
        <begin position="137"/>
        <end position="150"/>
    </location>
</feature>
<dbReference type="PANTHER" id="PTHR42509">
    <property type="entry name" value="DIX DOMAIN-CONTAINING PROTEIN"/>
    <property type="match status" value="1"/>
</dbReference>
<dbReference type="EMBL" id="HBGV01014779">
    <property type="protein sequence ID" value="CAD9506750.1"/>
    <property type="molecule type" value="Transcribed_RNA"/>
</dbReference>
<evidence type="ECO:0000259" key="3">
    <source>
        <dbReference type="Pfam" id="PF00778"/>
    </source>
</evidence>
<feature type="compositionally biased region" description="Pro residues" evidence="2">
    <location>
        <begin position="206"/>
        <end position="219"/>
    </location>
</feature>
<dbReference type="Gene3D" id="2.40.240.130">
    <property type="match status" value="1"/>
</dbReference>
<dbReference type="InterPro" id="IPR038207">
    <property type="entry name" value="DIX_dom_sf"/>
</dbReference>